<dbReference type="PANTHER" id="PTHR43678:SF1">
    <property type="entry name" value="BETA-N-ACETYLHEXOSAMINIDASE"/>
    <property type="match status" value="1"/>
</dbReference>
<dbReference type="EC" id="3.2.1.52" evidence="3"/>
<evidence type="ECO:0000313" key="11">
    <source>
        <dbReference type="EMBL" id="EUC51074.1"/>
    </source>
</evidence>
<evidence type="ECO:0000256" key="6">
    <source>
        <dbReference type="PIRSR" id="PIRSR625705-1"/>
    </source>
</evidence>
<organism evidence="11 12">
    <name type="scientific">Bipolaris oryzae ATCC 44560</name>
    <dbReference type="NCBI Taxonomy" id="930090"/>
    <lineage>
        <taxon>Eukaryota</taxon>
        <taxon>Fungi</taxon>
        <taxon>Dikarya</taxon>
        <taxon>Ascomycota</taxon>
        <taxon>Pezizomycotina</taxon>
        <taxon>Dothideomycetes</taxon>
        <taxon>Pleosporomycetidae</taxon>
        <taxon>Pleosporales</taxon>
        <taxon>Pleosporineae</taxon>
        <taxon>Pleosporaceae</taxon>
        <taxon>Bipolaris</taxon>
    </lineage>
</organism>
<dbReference type="SUPFAM" id="SSF55545">
    <property type="entry name" value="beta-N-acetylhexosaminidase-like domain"/>
    <property type="match status" value="1"/>
</dbReference>
<reference evidence="11 12" key="1">
    <citation type="journal article" date="2013" name="PLoS Genet.">
        <title>Comparative genome structure, secondary metabolite, and effector coding capacity across Cochliobolus pathogens.</title>
        <authorList>
            <person name="Condon B.J."/>
            <person name="Leng Y."/>
            <person name="Wu D."/>
            <person name="Bushley K.E."/>
            <person name="Ohm R.A."/>
            <person name="Otillar R."/>
            <person name="Martin J."/>
            <person name="Schackwitz W."/>
            <person name="Grimwood J."/>
            <person name="MohdZainudin N."/>
            <person name="Xue C."/>
            <person name="Wang R."/>
            <person name="Manning V.A."/>
            <person name="Dhillon B."/>
            <person name="Tu Z.J."/>
            <person name="Steffenson B.J."/>
            <person name="Salamov A."/>
            <person name="Sun H."/>
            <person name="Lowry S."/>
            <person name="LaButti K."/>
            <person name="Han J."/>
            <person name="Copeland A."/>
            <person name="Lindquist E."/>
            <person name="Barry K."/>
            <person name="Schmutz J."/>
            <person name="Baker S.E."/>
            <person name="Ciuffetti L.M."/>
            <person name="Grigoriev I.V."/>
            <person name="Zhong S."/>
            <person name="Turgeon B.G."/>
        </authorList>
    </citation>
    <scope>NUCLEOTIDE SEQUENCE [LARGE SCALE GENOMIC DNA]</scope>
    <source>
        <strain evidence="11 12">ATCC 44560</strain>
    </source>
</reference>
<evidence type="ECO:0000259" key="9">
    <source>
        <dbReference type="Pfam" id="PF00728"/>
    </source>
</evidence>
<feature type="transmembrane region" description="Helical" evidence="7">
    <location>
        <begin position="736"/>
        <end position="755"/>
    </location>
</feature>
<dbReference type="KEGG" id="bor:COCMIDRAFT_80254"/>
<dbReference type="GO" id="GO:0004563">
    <property type="term" value="F:beta-N-acetylhexosaminidase activity"/>
    <property type="evidence" value="ECO:0007669"/>
    <property type="project" value="UniProtKB-EC"/>
</dbReference>
<protein>
    <recommendedName>
        <fullName evidence="3">beta-N-acetylhexosaminidase</fullName>
        <ecNumber evidence="3">3.2.1.52</ecNumber>
    </recommendedName>
</protein>
<evidence type="ECO:0000256" key="8">
    <source>
        <dbReference type="SAM" id="SignalP"/>
    </source>
</evidence>
<dbReference type="EMBL" id="KI963919">
    <property type="protein sequence ID" value="EUC51074.1"/>
    <property type="molecule type" value="Genomic_DNA"/>
</dbReference>
<evidence type="ECO:0000256" key="2">
    <source>
        <dbReference type="ARBA" id="ARBA00006285"/>
    </source>
</evidence>
<comment type="similarity">
    <text evidence="2">Belongs to the glycosyl hydrolase 20 family.</text>
</comment>
<evidence type="ECO:0000256" key="7">
    <source>
        <dbReference type="SAM" id="Phobius"/>
    </source>
</evidence>
<dbReference type="Pfam" id="PF00728">
    <property type="entry name" value="Glyco_hydro_20"/>
    <property type="match status" value="1"/>
</dbReference>
<dbReference type="InterPro" id="IPR052764">
    <property type="entry name" value="GH20_Enzymes"/>
</dbReference>
<evidence type="ECO:0000256" key="3">
    <source>
        <dbReference type="ARBA" id="ARBA00012663"/>
    </source>
</evidence>
<feature type="signal peptide" evidence="8">
    <location>
        <begin position="1"/>
        <end position="16"/>
    </location>
</feature>
<sequence length="756" mass="82778">MVFIASLLLLPQLAVAIQPLPPVSLADKGNNDLGFSVTKQGTKIYIQNTFADKRDPNGLTLIPPSAEEFAETFRADLSSLFGSQWTLERVDELPTTGILLGPFRGNADQLTYENGIATEEGYELDVTNGSIYIGGTGAQGMFWGTRTVLQELLIGNGSLPSGNVTDAPAYATRGFMLDAGRKWYNKHFLKELCSYASFFKISEFHYHSSDNYPLNRGRNETWQDVFSHFSLYPEENTELRGLIQRPNETLSRADFEEFQSHCAQRGVTVVPEIEAPGHALAITKWKPELALSKKDLLNLSHPDAIPTVKAIWSEFLPWFQTKEVHIGADEYDADLADDYINFVNEMADFVKNSSGKEIRIWGTHEPSENLTISKDVIIQHWQYGQSDPVLLQTDGYQIVNSEDWWAYMSLKNDHMPILPAPYPQFYNVTRTLNFADVPGLQWEPSLYNPFNKTEQLQPGAQGNKGAILAAWNDNGPDATTQLEAYYAMREGIPVVAARAWAGNRGAKINVAEISDSLTFLAPSAPGQNLDRRLPGSQTLSAQSPSLLVSWTQKPSQPTNSSLGLGSYGPPYTLTLDASSPFALSGPDTSLSINIADNITTLVFTTSDGFPYPLRRVSLSDGHEPGHPGRIWTNQSTSTHEPVPITLPAKLRIETDVVNGSRVWINDSFAGRFEVFVFGGRNTLFSWSQMALVAPLESVQGGVDRLVLEAGVGNGVAQQGNGSQVGPPFTGGAERQAAFSGGVLVTVVGAILALIVL</sequence>
<evidence type="ECO:0000259" key="10">
    <source>
        <dbReference type="Pfam" id="PF02838"/>
    </source>
</evidence>
<dbReference type="InterPro" id="IPR017853">
    <property type="entry name" value="GH"/>
</dbReference>
<evidence type="ECO:0000256" key="1">
    <source>
        <dbReference type="ARBA" id="ARBA00001231"/>
    </source>
</evidence>
<keyword evidence="7" id="KW-0812">Transmembrane</keyword>
<gene>
    <name evidence="11" type="ORF">COCMIDRAFT_80254</name>
</gene>
<dbReference type="OrthoDB" id="428480at2759"/>
<keyword evidence="12" id="KW-1185">Reference proteome</keyword>
<dbReference type="PANTHER" id="PTHR43678">
    <property type="entry name" value="PUTATIVE (AFU_ORTHOLOGUE AFUA_2G00640)-RELATED"/>
    <property type="match status" value="1"/>
</dbReference>
<keyword evidence="4 11" id="KW-0378">Hydrolase</keyword>
<feature type="active site" description="Proton donor" evidence="6">
    <location>
        <position position="330"/>
    </location>
</feature>
<dbReference type="SUPFAM" id="SSF51445">
    <property type="entry name" value="(Trans)glycosidases"/>
    <property type="match status" value="1"/>
</dbReference>
<comment type="catalytic activity">
    <reaction evidence="1">
        <text>Hydrolysis of terminal non-reducing N-acetyl-D-hexosamine residues in N-acetyl-beta-D-hexosaminides.</text>
        <dbReference type="EC" id="3.2.1.52"/>
    </reaction>
</comment>
<name>W6ZU46_COCMI</name>
<accession>W6ZU46</accession>
<dbReference type="Pfam" id="PF02838">
    <property type="entry name" value="Glyco_hydro_20b"/>
    <property type="match status" value="1"/>
</dbReference>
<dbReference type="CDD" id="cd06564">
    <property type="entry name" value="GH20_DspB_LnbB-like"/>
    <property type="match status" value="1"/>
</dbReference>
<proteinExistence type="inferred from homology"/>
<feature type="domain" description="Beta-hexosaminidase bacterial type N-terminal" evidence="10">
    <location>
        <begin position="65"/>
        <end position="167"/>
    </location>
</feature>
<evidence type="ECO:0000256" key="4">
    <source>
        <dbReference type="ARBA" id="ARBA00022801"/>
    </source>
</evidence>
<feature type="domain" description="Glycoside hydrolase family 20 catalytic" evidence="9">
    <location>
        <begin position="170"/>
        <end position="440"/>
    </location>
</feature>
<dbReference type="Proteomes" id="UP000054032">
    <property type="component" value="Unassembled WGS sequence"/>
</dbReference>
<dbReference type="RefSeq" id="XP_007682419.1">
    <property type="nucleotide sequence ID" value="XM_007684229.1"/>
</dbReference>
<dbReference type="PRINTS" id="PR00738">
    <property type="entry name" value="GLHYDRLASE20"/>
</dbReference>
<dbReference type="InterPro" id="IPR029018">
    <property type="entry name" value="Hex-like_dom2"/>
</dbReference>
<keyword evidence="7" id="KW-1133">Transmembrane helix</keyword>
<keyword evidence="8" id="KW-0732">Signal</keyword>
<dbReference type="Gene3D" id="3.30.379.10">
    <property type="entry name" value="Chitobiase/beta-hexosaminidase domain 2-like"/>
    <property type="match status" value="1"/>
</dbReference>
<keyword evidence="7" id="KW-0472">Membrane</keyword>
<dbReference type="Gene3D" id="3.20.20.80">
    <property type="entry name" value="Glycosidases"/>
    <property type="match status" value="1"/>
</dbReference>
<dbReference type="InterPro" id="IPR015882">
    <property type="entry name" value="HEX_bac_N"/>
</dbReference>
<keyword evidence="5" id="KW-0326">Glycosidase</keyword>
<dbReference type="STRING" id="930090.W6ZU46"/>
<evidence type="ECO:0000313" key="12">
    <source>
        <dbReference type="Proteomes" id="UP000054032"/>
    </source>
</evidence>
<feature type="chain" id="PRO_5004890024" description="beta-N-acetylhexosaminidase" evidence="8">
    <location>
        <begin position="17"/>
        <end position="756"/>
    </location>
</feature>
<dbReference type="AlphaFoldDB" id="W6ZU46"/>
<dbReference type="GeneID" id="19125634"/>
<dbReference type="InterPro" id="IPR025705">
    <property type="entry name" value="Beta_hexosaminidase_sua/sub"/>
</dbReference>
<dbReference type="HOGENOM" id="CLU_010969_1_0_1"/>
<dbReference type="eggNOG" id="KOG2499">
    <property type="taxonomic scope" value="Eukaryota"/>
</dbReference>
<dbReference type="InterPro" id="IPR015883">
    <property type="entry name" value="Glyco_hydro_20_cat"/>
</dbReference>
<dbReference type="GO" id="GO:0005975">
    <property type="term" value="P:carbohydrate metabolic process"/>
    <property type="evidence" value="ECO:0007669"/>
    <property type="project" value="InterPro"/>
</dbReference>
<evidence type="ECO:0000256" key="5">
    <source>
        <dbReference type="ARBA" id="ARBA00023295"/>
    </source>
</evidence>